<dbReference type="OMA" id="ECEEDNM"/>
<dbReference type="GO" id="GO:0050660">
    <property type="term" value="F:flavin adenine dinucleotide binding"/>
    <property type="evidence" value="ECO:0007669"/>
    <property type="project" value="InterPro"/>
</dbReference>
<dbReference type="InterPro" id="IPR036188">
    <property type="entry name" value="FAD/NAD-bd_sf"/>
</dbReference>
<dbReference type="STRING" id="1344416.A0A139AW31"/>
<reference evidence="5 6" key="1">
    <citation type="journal article" date="2015" name="Genome Biol. Evol.">
        <title>Phylogenomic analyses indicate that early fungi evolved digesting cell walls of algal ancestors of land plants.</title>
        <authorList>
            <person name="Chang Y."/>
            <person name="Wang S."/>
            <person name="Sekimoto S."/>
            <person name="Aerts A.L."/>
            <person name="Choi C."/>
            <person name="Clum A."/>
            <person name="LaButti K.M."/>
            <person name="Lindquist E.A."/>
            <person name="Yee Ngan C."/>
            <person name="Ohm R.A."/>
            <person name="Salamov A.A."/>
            <person name="Grigoriev I.V."/>
            <person name="Spatafora J.W."/>
            <person name="Berbee M.L."/>
        </authorList>
    </citation>
    <scope>NUCLEOTIDE SEQUENCE [LARGE SCALE GENOMIC DNA]</scope>
    <source>
        <strain evidence="5 6">JEL478</strain>
    </source>
</reference>
<evidence type="ECO:0000313" key="5">
    <source>
        <dbReference type="EMBL" id="KXS20930.1"/>
    </source>
</evidence>
<keyword evidence="4" id="KW-0560">Oxidoreductase</keyword>
<keyword evidence="2" id="KW-0285">Flavoprotein</keyword>
<dbReference type="SUPFAM" id="SSF51905">
    <property type="entry name" value="FAD/NAD(P)-binding domain"/>
    <property type="match status" value="1"/>
</dbReference>
<keyword evidence="6" id="KW-1185">Reference proteome</keyword>
<dbReference type="Pfam" id="PF00743">
    <property type="entry name" value="FMO-like"/>
    <property type="match status" value="2"/>
</dbReference>
<dbReference type="Gene3D" id="3.50.50.60">
    <property type="entry name" value="FAD/NAD(P)-binding domain"/>
    <property type="match status" value="3"/>
</dbReference>
<evidence type="ECO:0000256" key="2">
    <source>
        <dbReference type="ARBA" id="ARBA00022630"/>
    </source>
</evidence>
<evidence type="ECO:0000256" key="1">
    <source>
        <dbReference type="ARBA" id="ARBA00009183"/>
    </source>
</evidence>
<dbReference type="AlphaFoldDB" id="A0A139AW31"/>
<proteinExistence type="inferred from homology"/>
<dbReference type="GO" id="GO:0004499">
    <property type="term" value="F:N,N-dimethylaniline monooxygenase activity"/>
    <property type="evidence" value="ECO:0007669"/>
    <property type="project" value="InterPro"/>
</dbReference>
<name>A0A139AW31_GONPJ</name>
<accession>A0A139AW31</accession>
<dbReference type="PRINTS" id="PR00419">
    <property type="entry name" value="ADXRDTASE"/>
</dbReference>
<dbReference type="EMBL" id="KQ965734">
    <property type="protein sequence ID" value="KXS20930.1"/>
    <property type="molecule type" value="Genomic_DNA"/>
</dbReference>
<gene>
    <name evidence="5" type="ORF">M427DRAFT_27988</name>
</gene>
<organism evidence="5 6">
    <name type="scientific">Gonapodya prolifera (strain JEL478)</name>
    <name type="common">Monoblepharis prolifera</name>
    <dbReference type="NCBI Taxonomy" id="1344416"/>
    <lineage>
        <taxon>Eukaryota</taxon>
        <taxon>Fungi</taxon>
        <taxon>Fungi incertae sedis</taxon>
        <taxon>Chytridiomycota</taxon>
        <taxon>Chytridiomycota incertae sedis</taxon>
        <taxon>Monoblepharidomycetes</taxon>
        <taxon>Monoblepharidales</taxon>
        <taxon>Gonapodyaceae</taxon>
        <taxon>Gonapodya</taxon>
    </lineage>
</organism>
<dbReference type="Proteomes" id="UP000070544">
    <property type="component" value="Unassembled WGS sequence"/>
</dbReference>
<dbReference type="OrthoDB" id="66881at2759"/>
<comment type="similarity">
    <text evidence="1">Belongs to the FMO family.</text>
</comment>
<keyword evidence="3" id="KW-0274">FAD</keyword>
<sequence>MTVGARPQRIAVIGAGAAGLVAARELQTIGGFKDIVVFEAQADVGGVCRVEHGNPELDIVSSGYKEDPLQRVVDTFDAVVVANVHYIKPYIPDLEGVEKIQGRFLHSRDFRNTSEFDGRTVLVIGSGTSVLDLSRILASYAKQIYLSLKDPKYWDIENLPELIWKKNYPIQRIAPVAQFSEEVVELENGSALLSVDVVIFDTGYLYDFPFLKHGPFSDHGAQLADKMQKYRELIGGSGEVVVNLYKKAIYAHNTKLAFVGLPLYINSFPLLEFQSALITKIWSGEVDAPSADTVIKLEEEEARKYNWDGRLDKRSVIWTGVPQRDYQAELTTILGIWEQRADRAREFADISEFFALRNRLVFDA</sequence>
<dbReference type="GO" id="GO:0050661">
    <property type="term" value="F:NADP binding"/>
    <property type="evidence" value="ECO:0007669"/>
    <property type="project" value="InterPro"/>
</dbReference>
<protein>
    <submittedName>
        <fullName evidence="5">FAD/NAD(P)-binding domain-containing protein</fullName>
    </submittedName>
</protein>
<evidence type="ECO:0000256" key="4">
    <source>
        <dbReference type="ARBA" id="ARBA00023002"/>
    </source>
</evidence>
<dbReference type="InterPro" id="IPR020946">
    <property type="entry name" value="Flavin_mOase-like"/>
</dbReference>
<evidence type="ECO:0000313" key="6">
    <source>
        <dbReference type="Proteomes" id="UP000070544"/>
    </source>
</evidence>
<evidence type="ECO:0000256" key="3">
    <source>
        <dbReference type="ARBA" id="ARBA00022827"/>
    </source>
</evidence>
<dbReference type="PANTHER" id="PTHR23023">
    <property type="entry name" value="DIMETHYLANILINE MONOOXYGENASE"/>
    <property type="match status" value="1"/>
</dbReference>
<dbReference type="Pfam" id="PF13450">
    <property type="entry name" value="NAD_binding_8"/>
    <property type="match status" value="1"/>
</dbReference>
<dbReference type="InterPro" id="IPR050346">
    <property type="entry name" value="FMO-like"/>
</dbReference>